<dbReference type="Pfam" id="PF14329">
    <property type="entry name" value="DUF4386"/>
    <property type="match status" value="1"/>
</dbReference>
<comment type="caution">
    <text evidence="2">The sequence shown here is derived from an EMBL/GenBank/DDBJ whole genome shotgun (WGS) entry which is preliminary data.</text>
</comment>
<dbReference type="RefSeq" id="WP_201845363.1">
    <property type="nucleotide sequence ID" value="NZ_JABBYC010000004.1"/>
</dbReference>
<proteinExistence type="predicted"/>
<keyword evidence="3" id="KW-1185">Reference proteome</keyword>
<protein>
    <submittedName>
        <fullName evidence="2">DUF4386 domain-containing protein</fullName>
    </submittedName>
</protein>
<feature type="transmembrane region" description="Helical" evidence="1">
    <location>
        <begin position="176"/>
        <end position="196"/>
    </location>
</feature>
<sequence length="239" mass="24439">MTTLTTPPRLDGRMLVSRLIGGLFLAGFLTYGTGNALVNSVASGEDLLVSVAAHATVLTLGAFLMLLNTAVDIGKAILFFPVVEQHGRRTALAYLAAMIIQVILMAVGALAVLMLIPLARETAAAGDVADGWAAALGSLALDANALGYQAGQLALAVGAFVLVALLYRTRLVPRPLAGLGLLGYVAHAAGAAAELFGVPISLVLLIPGGLFEIGLAGWLLVRGFDPGAYEGPREQAAVA</sequence>
<evidence type="ECO:0000256" key="1">
    <source>
        <dbReference type="SAM" id="Phobius"/>
    </source>
</evidence>
<evidence type="ECO:0000313" key="2">
    <source>
        <dbReference type="EMBL" id="MBL0885530.1"/>
    </source>
</evidence>
<feature type="transmembrane region" description="Helical" evidence="1">
    <location>
        <begin position="202"/>
        <end position="221"/>
    </location>
</feature>
<keyword evidence="1" id="KW-0472">Membrane</keyword>
<dbReference type="EMBL" id="JABBYC010000004">
    <property type="protein sequence ID" value="MBL0885530.1"/>
    <property type="molecule type" value="Genomic_DNA"/>
</dbReference>
<gene>
    <name evidence="2" type="ORF">HGK34_04400</name>
</gene>
<feature type="transmembrane region" description="Helical" evidence="1">
    <location>
        <begin position="146"/>
        <end position="167"/>
    </location>
</feature>
<keyword evidence="1" id="KW-0812">Transmembrane</keyword>
<reference evidence="2 3" key="1">
    <citation type="journal article" date="2021" name="Arch. Microbiol.">
        <title>Myceligenerans indicum sp. nov., an actinobacterium isolated from mangrove sediment of Sundarbans, India.</title>
        <authorList>
            <person name="Asha K."/>
            <person name="Bhadury P."/>
        </authorList>
    </citation>
    <scope>NUCLEOTIDE SEQUENCE [LARGE SCALE GENOMIC DNA]</scope>
    <source>
        <strain evidence="2 3">I2</strain>
    </source>
</reference>
<accession>A0ABS1LH29</accession>
<feature type="transmembrane region" description="Helical" evidence="1">
    <location>
        <begin position="92"/>
        <end position="116"/>
    </location>
</feature>
<evidence type="ECO:0000313" key="3">
    <source>
        <dbReference type="Proteomes" id="UP000675409"/>
    </source>
</evidence>
<organism evidence="2 3">
    <name type="scientific">Myceligenerans indicum</name>
    <dbReference type="NCBI Taxonomy" id="2593663"/>
    <lineage>
        <taxon>Bacteria</taxon>
        <taxon>Bacillati</taxon>
        <taxon>Actinomycetota</taxon>
        <taxon>Actinomycetes</taxon>
        <taxon>Micrococcales</taxon>
        <taxon>Promicromonosporaceae</taxon>
        <taxon>Myceligenerans</taxon>
    </lineage>
</organism>
<keyword evidence="1" id="KW-1133">Transmembrane helix</keyword>
<name>A0ABS1LH29_9MICO</name>
<feature type="transmembrane region" description="Helical" evidence="1">
    <location>
        <begin position="12"/>
        <end position="31"/>
    </location>
</feature>
<dbReference type="InterPro" id="IPR025495">
    <property type="entry name" value="DUF4386"/>
</dbReference>
<feature type="transmembrane region" description="Helical" evidence="1">
    <location>
        <begin position="51"/>
        <end position="71"/>
    </location>
</feature>
<dbReference type="Proteomes" id="UP000675409">
    <property type="component" value="Unassembled WGS sequence"/>
</dbReference>